<dbReference type="GeneID" id="300656084"/>
<evidence type="ECO:0000256" key="1">
    <source>
        <dbReference type="SAM" id="MobiDB-lite"/>
    </source>
</evidence>
<dbReference type="EMBL" id="WXYQ01000004">
    <property type="protein sequence ID" value="NBG95168.1"/>
    <property type="molecule type" value="Genomic_DNA"/>
</dbReference>
<organism evidence="3 4">
    <name type="scientific">Pyruvatibacter mobilis</name>
    <dbReference type="NCBI Taxonomy" id="1712261"/>
    <lineage>
        <taxon>Bacteria</taxon>
        <taxon>Pseudomonadati</taxon>
        <taxon>Pseudomonadota</taxon>
        <taxon>Alphaproteobacteria</taxon>
        <taxon>Hyphomicrobiales</taxon>
        <taxon>Parvibaculaceae</taxon>
        <taxon>Pyruvatibacter</taxon>
    </lineage>
</organism>
<evidence type="ECO:0000259" key="2">
    <source>
        <dbReference type="PROSITE" id="PS50042"/>
    </source>
</evidence>
<feature type="region of interest" description="Disordered" evidence="1">
    <location>
        <begin position="161"/>
        <end position="180"/>
    </location>
</feature>
<evidence type="ECO:0000313" key="3">
    <source>
        <dbReference type="EMBL" id="NBG95168.1"/>
    </source>
</evidence>
<evidence type="ECO:0000313" key="4">
    <source>
        <dbReference type="Proteomes" id="UP000470384"/>
    </source>
</evidence>
<sequence length="180" mass="18674">MTDSISANGRPAALPLEELVAALARSPLFAAVELPQLRLLAFSAEERRYEAGVRIAGPDAVDAPAFLISAGRVRFDPARDGRQEAGPGALINAAGAMSHAPLTYTITAHVDVRLLLITPQLVARLIGEYPEMGRAMLRSLGQDLRGLARQLRAETASATSAAAGTALGAASNPQPGAGSR</sequence>
<dbReference type="CDD" id="cd00038">
    <property type="entry name" value="CAP_ED"/>
    <property type="match status" value="1"/>
</dbReference>
<name>A0A845QA40_9HYPH</name>
<dbReference type="Gene3D" id="2.60.120.10">
    <property type="entry name" value="Jelly Rolls"/>
    <property type="match status" value="1"/>
</dbReference>
<dbReference type="OrthoDB" id="3525895at2"/>
<dbReference type="SUPFAM" id="SSF51206">
    <property type="entry name" value="cAMP-binding domain-like"/>
    <property type="match status" value="1"/>
</dbReference>
<dbReference type="InterPro" id="IPR018490">
    <property type="entry name" value="cNMP-bd_dom_sf"/>
</dbReference>
<dbReference type="PROSITE" id="PS50042">
    <property type="entry name" value="CNMP_BINDING_3"/>
    <property type="match status" value="1"/>
</dbReference>
<feature type="compositionally biased region" description="Low complexity" evidence="1">
    <location>
        <begin position="161"/>
        <end position="171"/>
    </location>
</feature>
<proteinExistence type="predicted"/>
<dbReference type="InterPro" id="IPR014710">
    <property type="entry name" value="RmlC-like_jellyroll"/>
</dbReference>
<reference evidence="3 4" key="1">
    <citation type="journal article" date="2016" name="Int. J. Syst. Evol. Microbiol.">
        <title>Pyruvatibacter mobilis gen. nov., sp. nov., a marine bacterium from the culture broth of Picochlorum sp. 122.</title>
        <authorList>
            <person name="Wang G."/>
            <person name="Tang M."/>
            <person name="Wu H."/>
            <person name="Dai S."/>
            <person name="Li T."/>
            <person name="Chen C."/>
            <person name="He H."/>
            <person name="Fan J."/>
            <person name="Xiang W."/>
            <person name="Li X."/>
        </authorList>
    </citation>
    <scope>NUCLEOTIDE SEQUENCE [LARGE SCALE GENOMIC DNA]</scope>
    <source>
        <strain evidence="3 4">GYP-11</strain>
    </source>
</reference>
<dbReference type="AlphaFoldDB" id="A0A845QA40"/>
<dbReference type="InterPro" id="IPR000595">
    <property type="entry name" value="cNMP-bd_dom"/>
</dbReference>
<feature type="domain" description="Cyclic nucleotide-binding" evidence="2">
    <location>
        <begin position="28"/>
        <end position="143"/>
    </location>
</feature>
<gene>
    <name evidence="3" type="ORF">GTQ45_05430</name>
</gene>
<comment type="caution">
    <text evidence="3">The sequence shown here is derived from an EMBL/GenBank/DDBJ whole genome shotgun (WGS) entry which is preliminary data.</text>
</comment>
<protein>
    <recommendedName>
        <fullName evidence="2">Cyclic nucleotide-binding domain-containing protein</fullName>
    </recommendedName>
</protein>
<dbReference type="RefSeq" id="WP_160587158.1">
    <property type="nucleotide sequence ID" value="NZ_BMHN01000001.1"/>
</dbReference>
<dbReference type="Proteomes" id="UP000470384">
    <property type="component" value="Unassembled WGS sequence"/>
</dbReference>
<keyword evidence="4" id="KW-1185">Reference proteome</keyword>
<accession>A0A845QA40</accession>